<evidence type="ECO:0000256" key="2">
    <source>
        <dbReference type="SAM" id="SignalP"/>
    </source>
</evidence>
<dbReference type="Pfam" id="PF07696">
    <property type="entry name" value="7TMR-DISMED2"/>
    <property type="match status" value="1"/>
</dbReference>
<comment type="caution">
    <text evidence="5">The sequence shown here is derived from an EMBL/GenBank/DDBJ whole genome shotgun (WGS) entry which is preliminary data.</text>
</comment>
<feature type="domain" description="7TM-DISM receptor extracellular" evidence="4">
    <location>
        <begin position="46"/>
        <end position="165"/>
    </location>
</feature>
<feature type="transmembrane region" description="Helical" evidence="1">
    <location>
        <begin position="181"/>
        <end position="199"/>
    </location>
</feature>
<gene>
    <name evidence="5" type="ORF">GCM10007071_00700</name>
</gene>
<dbReference type="EMBL" id="BMXV01000001">
    <property type="protein sequence ID" value="GGY58447.1"/>
    <property type="molecule type" value="Genomic_DNA"/>
</dbReference>
<feature type="domain" description="7TM-DISM receptor extracellular" evidence="3">
    <location>
        <begin position="178"/>
        <end position="236"/>
    </location>
</feature>
<keyword evidence="6" id="KW-1185">Reference proteome</keyword>
<evidence type="ECO:0000259" key="3">
    <source>
        <dbReference type="Pfam" id="PF07695"/>
    </source>
</evidence>
<keyword evidence="1" id="KW-0812">Transmembrane</keyword>
<organism evidence="5 6">
    <name type="scientific">Marinobacter zhanjiangensis</name>
    <dbReference type="NCBI Taxonomy" id="578215"/>
    <lineage>
        <taxon>Bacteria</taxon>
        <taxon>Pseudomonadati</taxon>
        <taxon>Pseudomonadota</taxon>
        <taxon>Gammaproteobacteria</taxon>
        <taxon>Pseudomonadales</taxon>
        <taxon>Marinobacteraceae</taxon>
        <taxon>Marinobacter</taxon>
    </lineage>
</organism>
<accession>A0ABQ3ALS7</accession>
<proteinExistence type="predicted"/>
<evidence type="ECO:0000256" key="1">
    <source>
        <dbReference type="SAM" id="Phobius"/>
    </source>
</evidence>
<evidence type="ECO:0008006" key="7">
    <source>
        <dbReference type="Google" id="ProtNLM"/>
    </source>
</evidence>
<reference evidence="6" key="1">
    <citation type="journal article" date="2019" name="Int. J. Syst. Evol. Microbiol.">
        <title>The Global Catalogue of Microorganisms (GCM) 10K type strain sequencing project: providing services to taxonomists for standard genome sequencing and annotation.</title>
        <authorList>
            <consortium name="The Broad Institute Genomics Platform"/>
            <consortium name="The Broad Institute Genome Sequencing Center for Infectious Disease"/>
            <person name="Wu L."/>
            <person name="Ma J."/>
        </authorList>
    </citation>
    <scope>NUCLEOTIDE SEQUENCE [LARGE SCALE GENOMIC DNA]</scope>
    <source>
        <strain evidence="6">KCTC 22280</strain>
    </source>
</reference>
<feature type="transmembrane region" description="Helical" evidence="1">
    <location>
        <begin position="206"/>
        <end position="226"/>
    </location>
</feature>
<dbReference type="Gene3D" id="2.60.40.2380">
    <property type="match status" value="1"/>
</dbReference>
<keyword evidence="2" id="KW-0732">Signal</keyword>
<keyword evidence="1" id="KW-0472">Membrane</keyword>
<evidence type="ECO:0000313" key="6">
    <source>
        <dbReference type="Proteomes" id="UP000601597"/>
    </source>
</evidence>
<feature type="signal peptide" evidence="2">
    <location>
        <begin position="1"/>
        <end position="25"/>
    </location>
</feature>
<dbReference type="InterPro" id="IPR011622">
    <property type="entry name" value="7TMR_DISM_rcpt_extracell_dom2"/>
</dbReference>
<protein>
    <recommendedName>
        <fullName evidence="7">7TMR-DISM extracellular 2</fullName>
    </recommendedName>
</protein>
<evidence type="ECO:0000259" key="4">
    <source>
        <dbReference type="Pfam" id="PF07696"/>
    </source>
</evidence>
<sequence length="237" mass="26798">MIRKAALTILLTLVTVAVAVPAALADSSGKNTLETIEYLRMPHGEPALTPEQALARQDWQTLPGKTPNFGYEDDAFWYRMPLPAGKTRLILAIRYPHLDNIRFWPLTNGQPGEMVQTGDQYPFAERPMPHSNFLLPITRIPEANNGILLRIQTRGAHHVPMELWEPRSLLAQLSTEDQLHALYYGVLITIILFSLMVFVGLREKIYLYYLATTASFLFLLASLRGITYPLLWPESPA</sequence>
<dbReference type="Proteomes" id="UP000601597">
    <property type="component" value="Unassembled WGS sequence"/>
</dbReference>
<evidence type="ECO:0000313" key="5">
    <source>
        <dbReference type="EMBL" id="GGY58447.1"/>
    </source>
</evidence>
<keyword evidence="1" id="KW-1133">Transmembrane helix</keyword>
<dbReference type="InterPro" id="IPR011623">
    <property type="entry name" value="7TMR_DISM_rcpt_extracell_dom1"/>
</dbReference>
<dbReference type="Pfam" id="PF07695">
    <property type="entry name" value="7TMR-DISM_7TM"/>
    <property type="match status" value="1"/>
</dbReference>
<name>A0ABQ3ALS7_9GAMM</name>
<feature type="chain" id="PRO_5046377376" description="7TMR-DISM extracellular 2" evidence="2">
    <location>
        <begin position="26"/>
        <end position="237"/>
    </location>
</feature>